<keyword evidence="4" id="KW-1185">Reference proteome</keyword>
<feature type="region of interest" description="Disordered" evidence="1">
    <location>
        <begin position="297"/>
        <end position="324"/>
    </location>
</feature>
<comment type="caution">
    <text evidence="3">The sequence shown here is derived from an EMBL/GenBank/DDBJ whole genome shotgun (WGS) entry which is preliminary data.</text>
</comment>
<protein>
    <recommendedName>
        <fullName evidence="2">J domain-containing protein</fullName>
    </recommendedName>
</protein>
<evidence type="ECO:0000313" key="3">
    <source>
        <dbReference type="EMBL" id="KAK6117489.1"/>
    </source>
</evidence>
<dbReference type="CDD" id="cd06257">
    <property type="entry name" value="DnaJ"/>
    <property type="match status" value="1"/>
</dbReference>
<dbReference type="CDD" id="cd19756">
    <property type="entry name" value="Bbox2"/>
    <property type="match status" value="1"/>
</dbReference>
<dbReference type="PANTHER" id="PTHR31065:SF57">
    <property type="entry name" value="PLATZ TRANSCRIPTION FACTOR FAMILY PROTEIN"/>
    <property type="match status" value="1"/>
</dbReference>
<evidence type="ECO:0000313" key="4">
    <source>
        <dbReference type="Proteomes" id="UP001318860"/>
    </source>
</evidence>
<feature type="domain" description="J" evidence="2">
    <location>
        <begin position="11"/>
        <end position="76"/>
    </location>
</feature>
<dbReference type="Pfam" id="PF00226">
    <property type="entry name" value="DnaJ"/>
    <property type="match status" value="1"/>
</dbReference>
<feature type="compositionally biased region" description="Basic residues" evidence="1">
    <location>
        <begin position="312"/>
        <end position="324"/>
    </location>
</feature>
<feature type="compositionally biased region" description="Low complexity" evidence="1">
    <location>
        <begin position="297"/>
        <end position="311"/>
    </location>
</feature>
<dbReference type="SMART" id="SM00271">
    <property type="entry name" value="DnaJ"/>
    <property type="match status" value="1"/>
</dbReference>
<dbReference type="Gene3D" id="1.10.287.110">
    <property type="entry name" value="DnaJ domain"/>
    <property type="match status" value="1"/>
</dbReference>
<dbReference type="InterPro" id="IPR036869">
    <property type="entry name" value="J_dom_sf"/>
</dbReference>
<dbReference type="PROSITE" id="PS50076">
    <property type="entry name" value="DNAJ_2"/>
    <property type="match status" value="1"/>
</dbReference>
<reference evidence="3 4" key="1">
    <citation type="journal article" date="2021" name="Comput. Struct. Biotechnol. J.">
        <title>De novo genome assembly of the potent medicinal plant Rehmannia glutinosa using nanopore technology.</title>
        <authorList>
            <person name="Ma L."/>
            <person name="Dong C."/>
            <person name="Song C."/>
            <person name="Wang X."/>
            <person name="Zheng X."/>
            <person name="Niu Y."/>
            <person name="Chen S."/>
            <person name="Feng W."/>
        </authorList>
    </citation>
    <scope>NUCLEOTIDE SEQUENCE [LARGE SCALE GENOMIC DNA]</scope>
    <source>
        <strain evidence="3">DH-2019</strain>
    </source>
</reference>
<dbReference type="SUPFAM" id="SSF46565">
    <property type="entry name" value="Chaperone J-domain"/>
    <property type="match status" value="1"/>
</dbReference>
<dbReference type="Proteomes" id="UP001318860">
    <property type="component" value="Unassembled WGS sequence"/>
</dbReference>
<name>A0ABR0U4S1_REHGL</name>
<evidence type="ECO:0000256" key="1">
    <source>
        <dbReference type="SAM" id="MobiDB-lite"/>
    </source>
</evidence>
<accession>A0ABR0U4S1</accession>
<dbReference type="EMBL" id="JABTTQ020003439">
    <property type="protein sequence ID" value="KAK6117489.1"/>
    <property type="molecule type" value="Genomic_DNA"/>
</dbReference>
<dbReference type="PANTHER" id="PTHR31065">
    <property type="entry name" value="PLATZ TRANSCRIPTION FACTOR FAMILY PROTEIN"/>
    <property type="match status" value="1"/>
</dbReference>
<sequence>MDGKHNNTYKDYYKVLEVDYDATDEKIRLNYRKLALKWHPDKHKGDSAVTAKFQEINEAYTVLSDPDKRLDYDLSGNYEIDKYTLREYLSRFKGMILTCNGLGISHTSIWYVWLSSSDARLEEDDDSSNKWPAWVRALLETSFFGQCKVHAASHKNECNMFCLDCVNQPFCSICLTLHKDHRPIQIRRSSYHDVIRVCEIQKYLDITGVQTYVINSAKIVFLNHRPQPRPSAKGLTNNCRVCHRTLLHNFNFCSLGCKIVGTSNNNLEKQHIGMEVGDSEWMNGTRHNMIIKNKIQSFSPSTPPQTSMMISTKRRKGIPHRAPT</sequence>
<dbReference type="Pfam" id="PF04640">
    <property type="entry name" value="PLATZ"/>
    <property type="match status" value="1"/>
</dbReference>
<evidence type="ECO:0000259" key="2">
    <source>
        <dbReference type="PROSITE" id="PS50076"/>
    </source>
</evidence>
<gene>
    <name evidence="3" type="ORF">DH2020_048767</name>
</gene>
<dbReference type="InterPro" id="IPR001623">
    <property type="entry name" value="DnaJ_domain"/>
</dbReference>
<organism evidence="3 4">
    <name type="scientific">Rehmannia glutinosa</name>
    <name type="common">Chinese foxglove</name>
    <dbReference type="NCBI Taxonomy" id="99300"/>
    <lineage>
        <taxon>Eukaryota</taxon>
        <taxon>Viridiplantae</taxon>
        <taxon>Streptophyta</taxon>
        <taxon>Embryophyta</taxon>
        <taxon>Tracheophyta</taxon>
        <taxon>Spermatophyta</taxon>
        <taxon>Magnoliopsida</taxon>
        <taxon>eudicotyledons</taxon>
        <taxon>Gunneridae</taxon>
        <taxon>Pentapetalae</taxon>
        <taxon>asterids</taxon>
        <taxon>lamiids</taxon>
        <taxon>Lamiales</taxon>
        <taxon>Orobanchaceae</taxon>
        <taxon>Rehmannieae</taxon>
        <taxon>Rehmannia</taxon>
    </lineage>
</organism>
<dbReference type="PRINTS" id="PR00625">
    <property type="entry name" value="JDOMAIN"/>
</dbReference>
<proteinExistence type="predicted"/>
<dbReference type="InterPro" id="IPR006734">
    <property type="entry name" value="PLATZ"/>
</dbReference>